<accession>A0A067P5W7</accession>
<dbReference type="EMBL" id="KL197794">
    <property type="protein sequence ID" value="KDQ49235.1"/>
    <property type="molecule type" value="Genomic_DNA"/>
</dbReference>
<evidence type="ECO:0000313" key="3">
    <source>
        <dbReference type="Proteomes" id="UP000027265"/>
    </source>
</evidence>
<proteinExistence type="predicted"/>
<dbReference type="OrthoDB" id="3268610at2759"/>
<feature type="compositionally biased region" description="Polar residues" evidence="1">
    <location>
        <begin position="27"/>
        <end position="42"/>
    </location>
</feature>
<evidence type="ECO:0000313" key="2">
    <source>
        <dbReference type="EMBL" id="KDQ49235.1"/>
    </source>
</evidence>
<dbReference type="HOGENOM" id="CLU_2638409_0_0_1"/>
<gene>
    <name evidence="2" type="ORF">JAAARDRAFT_74759</name>
</gene>
<feature type="region of interest" description="Disordered" evidence="1">
    <location>
        <begin position="1"/>
        <end position="77"/>
    </location>
</feature>
<reference evidence="3" key="1">
    <citation type="journal article" date="2014" name="Proc. Natl. Acad. Sci. U.S.A.">
        <title>Extensive sampling of basidiomycete genomes demonstrates inadequacy of the white-rot/brown-rot paradigm for wood decay fungi.</title>
        <authorList>
            <person name="Riley R."/>
            <person name="Salamov A.A."/>
            <person name="Brown D.W."/>
            <person name="Nagy L.G."/>
            <person name="Floudas D."/>
            <person name="Held B.W."/>
            <person name="Levasseur A."/>
            <person name="Lombard V."/>
            <person name="Morin E."/>
            <person name="Otillar R."/>
            <person name="Lindquist E.A."/>
            <person name="Sun H."/>
            <person name="LaButti K.M."/>
            <person name="Schmutz J."/>
            <person name="Jabbour D."/>
            <person name="Luo H."/>
            <person name="Baker S.E."/>
            <person name="Pisabarro A.G."/>
            <person name="Walton J.D."/>
            <person name="Blanchette R.A."/>
            <person name="Henrissat B."/>
            <person name="Martin F."/>
            <person name="Cullen D."/>
            <person name="Hibbett D.S."/>
            <person name="Grigoriev I.V."/>
        </authorList>
    </citation>
    <scope>NUCLEOTIDE SEQUENCE [LARGE SCALE GENOMIC DNA]</scope>
    <source>
        <strain evidence="3">MUCL 33604</strain>
    </source>
</reference>
<dbReference type="InParanoid" id="A0A067P5W7"/>
<protein>
    <submittedName>
        <fullName evidence="2">Uncharacterized protein</fullName>
    </submittedName>
</protein>
<dbReference type="AlphaFoldDB" id="A0A067P5W7"/>
<sequence length="77" mass="7834">MPGQTPSSSSTSLLSSSTKSSSTATLVPTNNAGQNSSATKPTKNYADSFATLSSSYGFGGTAPVVPRKKDKTKKSSK</sequence>
<keyword evidence="3" id="KW-1185">Reference proteome</keyword>
<feature type="compositionally biased region" description="Low complexity" evidence="1">
    <location>
        <begin position="7"/>
        <end position="26"/>
    </location>
</feature>
<organism evidence="2 3">
    <name type="scientific">Jaapia argillacea MUCL 33604</name>
    <dbReference type="NCBI Taxonomy" id="933084"/>
    <lineage>
        <taxon>Eukaryota</taxon>
        <taxon>Fungi</taxon>
        <taxon>Dikarya</taxon>
        <taxon>Basidiomycota</taxon>
        <taxon>Agaricomycotina</taxon>
        <taxon>Agaricomycetes</taxon>
        <taxon>Agaricomycetidae</taxon>
        <taxon>Jaapiales</taxon>
        <taxon>Jaapiaceae</taxon>
        <taxon>Jaapia</taxon>
    </lineage>
</organism>
<name>A0A067P5W7_9AGAM</name>
<evidence type="ECO:0000256" key="1">
    <source>
        <dbReference type="SAM" id="MobiDB-lite"/>
    </source>
</evidence>
<dbReference type="Proteomes" id="UP000027265">
    <property type="component" value="Unassembled WGS sequence"/>
</dbReference>
<feature type="compositionally biased region" description="Basic residues" evidence="1">
    <location>
        <begin position="66"/>
        <end position="77"/>
    </location>
</feature>